<proteinExistence type="predicted"/>
<dbReference type="CDD" id="cd02440">
    <property type="entry name" value="AdoMet_MTases"/>
    <property type="match status" value="1"/>
</dbReference>
<reference evidence="2" key="1">
    <citation type="journal article" date="2020" name="Fungal Divers.">
        <title>Resolving the Mortierellaceae phylogeny through synthesis of multi-gene phylogenetics and phylogenomics.</title>
        <authorList>
            <person name="Vandepol N."/>
            <person name="Liber J."/>
            <person name="Desiro A."/>
            <person name="Na H."/>
            <person name="Kennedy M."/>
            <person name="Barry K."/>
            <person name="Grigoriev I.V."/>
            <person name="Miller A.N."/>
            <person name="O'Donnell K."/>
            <person name="Stajich J.E."/>
            <person name="Bonito G."/>
        </authorList>
    </citation>
    <scope>NUCLEOTIDE SEQUENCE</scope>
    <source>
        <strain evidence="2">NVP1</strain>
    </source>
</reference>
<dbReference type="InterPro" id="IPR029063">
    <property type="entry name" value="SAM-dependent_MTases_sf"/>
</dbReference>
<sequence>MALNSSLELTLAVPMGMEDIAVTRLPQGLVDAATEISYMLGTGYLTLAIPLDQPEKEVKVLSDLVQHPPLCLFTASITVGLISVPRSVFDAPKELLAYLQNGFQVGDQENNSNSNDLNWQKALSIVKTSTAIPVATNKASSQNIDQVAEPSTTFRASFDRGTVQHKGVRSQDVAAALGALTGKAFPGWKVNLTEYDVEVVGRWVRETKLVFFKGEGTSSTSIREDRDIDKGEPGSVKRQKIEEQSNETAMIQVGVVLPLALSSCPYRYRPVDGRTSLKIEIAYTLLAMAGPKTGDIVLDICAGVGTIPIVGATHFPGSFFAGSEIVPSNVDKAAENAREMKAKVEETKGGKPSHSQPSLFLGDAKAVCWRSGTVDLIVSDLPWGQRESSHVSNCKLYPKLVKQVIRLLRVGGRAVLVTGERKLLQRQLDSVFAKPFLQVVQK</sequence>
<dbReference type="PANTHER" id="PTHR14911">
    <property type="entry name" value="THUMP DOMAIN-CONTAINING"/>
    <property type="match status" value="1"/>
</dbReference>
<dbReference type="PANTHER" id="PTHR14911:SF13">
    <property type="entry name" value="TRNA (GUANINE(6)-N2)-METHYLTRANSFERASE THUMP3"/>
    <property type="match status" value="1"/>
</dbReference>
<comment type="caution">
    <text evidence="2">The sequence shown here is derived from an EMBL/GenBank/DDBJ whole genome shotgun (WGS) entry which is preliminary data.</text>
</comment>
<dbReference type="SUPFAM" id="SSF53335">
    <property type="entry name" value="S-adenosyl-L-methionine-dependent methyltransferases"/>
    <property type="match status" value="1"/>
</dbReference>
<dbReference type="Proteomes" id="UP000696485">
    <property type="component" value="Unassembled WGS sequence"/>
</dbReference>
<evidence type="ECO:0000313" key="3">
    <source>
        <dbReference type="Proteomes" id="UP000696485"/>
    </source>
</evidence>
<keyword evidence="3" id="KW-1185">Reference proteome</keyword>
<dbReference type="Pfam" id="PF01170">
    <property type="entry name" value="UPF0020"/>
    <property type="match status" value="1"/>
</dbReference>
<accession>A0A9P5VIP6</accession>
<dbReference type="GO" id="GO:0030488">
    <property type="term" value="P:tRNA methylation"/>
    <property type="evidence" value="ECO:0007669"/>
    <property type="project" value="TreeGrafter"/>
</dbReference>
<evidence type="ECO:0000259" key="1">
    <source>
        <dbReference type="Pfam" id="PF01170"/>
    </source>
</evidence>
<feature type="non-terminal residue" evidence="2">
    <location>
        <position position="442"/>
    </location>
</feature>
<dbReference type="GO" id="GO:0016423">
    <property type="term" value="F:tRNA (guanine) methyltransferase activity"/>
    <property type="evidence" value="ECO:0007669"/>
    <property type="project" value="TreeGrafter"/>
</dbReference>
<name>A0A9P5VIP6_9FUNG</name>
<protein>
    <submittedName>
        <fullName evidence="2">THUMP domain-containing protein 3</fullName>
    </submittedName>
</protein>
<dbReference type="Gene3D" id="3.40.50.150">
    <property type="entry name" value="Vaccinia Virus protein VP39"/>
    <property type="match status" value="1"/>
</dbReference>
<dbReference type="EMBL" id="JAAAUY010000839">
    <property type="protein sequence ID" value="KAF9326005.1"/>
    <property type="molecule type" value="Genomic_DNA"/>
</dbReference>
<dbReference type="GO" id="GO:0043527">
    <property type="term" value="C:tRNA methyltransferase complex"/>
    <property type="evidence" value="ECO:0007669"/>
    <property type="project" value="UniProtKB-ARBA"/>
</dbReference>
<dbReference type="AlphaFoldDB" id="A0A9P5VIP6"/>
<evidence type="ECO:0000313" key="2">
    <source>
        <dbReference type="EMBL" id="KAF9326005.1"/>
    </source>
</evidence>
<gene>
    <name evidence="2" type="primary">THUMPD3</name>
    <name evidence="2" type="ORF">BG006_010532</name>
</gene>
<feature type="domain" description="Ribosomal RNA large subunit methyltransferase K/L-like methyltransferase" evidence="1">
    <location>
        <begin position="267"/>
        <end position="428"/>
    </location>
</feature>
<dbReference type="SUPFAM" id="SSF143437">
    <property type="entry name" value="THUMP domain-like"/>
    <property type="match status" value="1"/>
</dbReference>
<organism evidence="2 3">
    <name type="scientific">Podila minutissima</name>
    <dbReference type="NCBI Taxonomy" id="64525"/>
    <lineage>
        <taxon>Eukaryota</taxon>
        <taxon>Fungi</taxon>
        <taxon>Fungi incertae sedis</taxon>
        <taxon>Mucoromycota</taxon>
        <taxon>Mortierellomycotina</taxon>
        <taxon>Mortierellomycetes</taxon>
        <taxon>Mortierellales</taxon>
        <taxon>Mortierellaceae</taxon>
        <taxon>Podila</taxon>
    </lineage>
</organism>
<dbReference type="InterPro" id="IPR000241">
    <property type="entry name" value="RlmKL-like_Mtase"/>
</dbReference>